<evidence type="ECO:0000256" key="1">
    <source>
        <dbReference type="ARBA" id="ARBA00022857"/>
    </source>
</evidence>
<dbReference type="Pfam" id="PF05368">
    <property type="entry name" value="NmrA"/>
    <property type="match status" value="1"/>
</dbReference>
<accession>A0A7C8QHS0</accession>
<dbReference type="Proteomes" id="UP000614610">
    <property type="component" value="Unassembled WGS sequence"/>
</dbReference>
<dbReference type="PANTHER" id="PTHR47706:SF9">
    <property type="entry name" value="NMRA-LIKE DOMAIN-CONTAINING PROTEIN-RELATED"/>
    <property type="match status" value="1"/>
</dbReference>
<proteinExistence type="predicted"/>
<dbReference type="InterPro" id="IPR051609">
    <property type="entry name" value="NmrA/Isoflavone_reductase-like"/>
</dbReference>
<reference evidence="4 6" key="1">
    <citation type="submission" date="2019-06" db="EMBL/GenBank/DDBJ databases">
        <authorList>
            <person name="Palmer J.M."/>
        </authorList>
    </citation>
    <scope>NUCLEOTIDE SEQUENCE [LARGE SCALE GENOMIC DNA]</scope>
    <source>
        <strain evidence="4 6">TWF106</strain>
        <strain evidence="5">TWF679</strain>
    </source>
</reference>
<dbReference type="EMBL" id="WIWT01000010">
    <property type="protein sequence ID" value="KAF3218932.1"/>
    <property type="molecule type" value="Genomic_DNA"/>
</dbReference>
<protein>
    <recommendedName>
        <fullName evidence="3">NmrA-like domain-containing protein</fullName>
    </recommendedName>
</protein>
<name>A0A7C8QHS0_ORBOL</name>
<dbReference type="Gene3D" id="3.40.50.720">
    <property type="entry name" value="NAD(P)-binding Rossmann-like Domain"/>
    <property type="match status" value="1"/>
</dbReference>
<feature type="domain" description="NmrA-like" evidence="3">
    <location>
        <begin position="6"/>
        <end position="240"/>
    </location>
</feature>
<evidence type="ECO:0000313" key="6">
    <source>
        <dbReference type="Proteomes" id="UP000472727"/>
    </source>
</evidence>
<dbReference type="InterPro" id="IPR008030">
    <property type="entry name" value="NmrA-like"/>
</dbReference>
<evidence type="ECO:0000313" key="4">
    <source>
        <dbReference type="EMBL" id="KAF3213049.1"/>
    </source>
</evidence>
<evidence type="ECO:0000313" key="5">
    <source>
        <dbReference type="EMBL" id="KAF3218932.1"/>
    </source>
</evidence>
<dbReference type="PANTHER" id="PTHR47706">
    <property type="entry name" value="NMRA-LIKE FAMILY PROTEIN"/>
    <property type="match status" value="1"/>
</dbReference>
<dbReference type="Gene3D" id="3.90.25.10">
    <property type="entry name" value="UDP-galactose 4-epimerase, domain 1"/>
    <property type="match status" value="1"/>
</dbReference>
<dbReference type="EMBL" id="WIWS01000066">
    <property type="protein sequence ID" value="KAF3213049.1"/>
    <property type="molecule type" value="Genomic_DNA"/>
</dbReference>
<evidence type="ECO:0000256" key="2">
    <source>
        <dbReference type="ARBA" id="ARBA00023002"/>
    </source>
</evidence>
<dbReference type="CDD" id="cd05259">
    <property type="entry name" value="PCBER_SDR_a"/>
    <property type="match status" value="1"/>
</dbReference>
<evidence type="ECO:0000259" key="3">
    <source>
        <dbReference type="Pfam" id="PF05368"/>
    </source>
</evidence>
<dbReference type="OrthoDB" id="9974981at2759"/>
<dbReference type="Proteomes" id="UP000472727">
    <property type="component" value="Unassembled WGS sequence"/>
</dbReference>
<dbReference type="GO" id="GO:0016491">
    <property type="term" value="F:oxidoreductase activity"/>
    <property type="evidence" value="ECO:0007669"/>
    <property type="project" value="UniProtKB-KW"/>
</dbReference>
<dbReference type="InterPro" id="IPR036291">
    <property type="entry name" value="NAD(P)-bd_dom_sf"/>
</dbReference>
<gene>
    <name evidence="4" type="ORF">TWF106_009626</name>
    <name evidence="5" type="ORF">TWF679_000344</name>
</gene>
<dbReference type="InterPro" id="IPR045312">
    <property type="entry name" value="PCBER-like"/>
</dbReference>
<keyword evidence="2" id="KW-0560">Oxidoreductase</keyword>
<organism evidence="4 6">
    <name type="scientific">Orbilia oligospora</name>
    <name type="common">Nematode-trapping fungus</name>
    <name type="synonym">Arthrobotrys oligospora</name>
    <dbReference type="NCBI Taxonomy" id="2813651"/>
    <lineage>
        <taxon>Eukaryota</taxon>
        <taxon>Fungi</taxon>
        <taxon>Dikarya</taxon>
        <taxon>Ascomycota</taxon>
        <taxon>Pezizomycotina</taxon>
        <taxon>Orbiliomycetes</taxon>
        <taxon>Orbiliales</taxon>
        <taxon>Orbiliaceae</taxon>
        <taxon>Orbilia</taxon>
    </lineage>
</organism>
<dbReference type="SUPFAM" id="SSF51735">
    <property type="entry name" value="NAD(P)-binding Rossmann-fold domains"/>
    <property type="match status" value="1"/>
</dbReference>
<keyword evidence="1" id="KW-0521">NADP</keyword>
<comment type="caution">
    <text evidence="4">The sequence shown here is derived from an EMBL/GenBank/DDBJ whole genome shotgun (WGS) entry which is preliminary data.</text>
</comment>
<sequence length="327" mass="36005">MAEYFKNVLLIGATGDLGQHILSALLNTTTMHPSQPLAINLLTRLTSTAEFPADPSITRIHKGDIKDREFLVTAFSGQDIVISAISPYALLDQKLMLSVAAEVGVKRFVVGEFGMDTRDEGLTDSVAVFQQNREVLEYAVGVCGGGGGDSKAVGMEYTGVICGAFLEMTLLDGEMGFGFGEREVEIYDSGRKKIEVSRMEDVARATVEICFQPGRYGDQLVYISSFTVSQRDILGALNKVDKKGPWKVVERTTEWLKGRGKKRVEEGDMMGLVDEIWAVAFSDGIGEAFSRKRKLVNEEVGIRRGGDEEFVEVIRGIVEDWEAGRRK</sequence>
<dbReference type="AlphaFoldDB" id="A0A7C8QHS0"/>